<organism evidence="8 9">
    <name type="scientific">Rugosimonospora africana</name>
    <dbReference type="NCBI Taxonomy" id="556532"/>
    <lineage>
        <taxon>Bacteria</taxon>
        <taxon>Bacillati</taxon>
        <taxon>Actinomycetota</taxon>
        <taxon>Actinomycetes</taxon>
        <taxon>Micromonosporales</taxon>
        <taxon>Micromonosporaceae</taxon>
        <taxon>Rugosimonospora</taxon>
    </lineage>
</organism>
<dbReference type="CDD" id="cd05214">
    <property type="entry name" value="GAPDH_I_N"/>
    <property type="match status" value="1"/>
</dbReference>
<dbReference type="FunFam" id="3.40.50.720:FF:000001">
    <property type="entry name" value="Glyceraldehyde-3-phosphate dehydrogenase"/>
    <property type="match status" value="1"/>
</dbReference>
<keyword evidence="4" id="KW-0520">NAD</keyword>
<feature type="active site" description="Nucleophile" evidence="3">
    <location>
        <position position="133"/>
    </location>
</feature>
<accession>A0A8J3QUH6</accession>
<dbReference type="Proteomes" id="UP000642748">
    <property type="component" value="Unassembled WGS sequence"/>
</dbReference>
<dbReference type="InterPro" id="IPR020831">
    <property type="entry name" value="GlycerAld/Erythrose_P_DH"/>
</dbReference>
<evidence type="ECO:0000256" key="5">
    <source>
        <dbReference type="PIRSR" id="PIRSR000149-4"/>
    </source>
</evidence>
<dbReference type="GO" id="GO:0051287">
    <property type="term" value="F:NAD binding"/>
    <property type="evidence" value="ECO:0007669"/>
    <property type="project" value="InterPro"/>
</dbReference>
<comment type="caution">
    <text evidence="8">The sequence shown here is derived from an EMBL/GenBank/DDBJ whole genome shotgun (WGS) entry which is preliminary data.</text>
</comment>
<reference evidence="8" key="1">
    <citation type="submission" date="2021-01" db="EMBL/GenBank/DDBJ databases">
        <title>Whole genome shotgun sequence of Rugosimonospora africana NBRC 104875.</title>
        <authorList>
            <person name="Komaki H."/>
            <person name="Tamura T."/>
        </authorList>
    </citation>
    <scope>NUCLEOTIDE SEQUENCE</scope>
    <source>
        <strain evidence="8">NBRC 104875</strain>
    </source>
</reference>
<keyword evidence="9" id="KW-1185">Reference proteome</keyword>
<dbReference type="Pfam" id="PF00044">
    <property type="entry name" value="Gp_dh_N"/>
    <property type="match status" value="1"/>
</dbReference>
<name>A0A8J3QUH6_9ACTN</name>
<dbReference type="InterPro" id="IPR020828">
    <property type="entry name" value="GlycerAld_3-P_DH_NAD(P)-bd"/>
</dbReference>
<evidence type="ECO:0000313" key="8">
    <source>
        <dbReference type="EMBL" id="GIH17043.1"/>
    </source>
</evidence>
<evidence type="ECO:0000256" key="1">
    <source>
        <dbReference type="ARBA" id="ARBA00007406"/>
    </source>
</evidence>
<dbReference type="PANTHER" id="PTHR43148">
    <property type="entry name" value="GLYCERALDEHYDE-3-PHOSPHATE DEHYDROGENASE 2"/>
    <property type="match status" value="1"/>
</dbReference>
<protein>
    <submittedName>
        <fullName evidence="8">Glyceraldehyde-3-phosphate dehydrogenase</fullName>
    </submittedName>
</protein>
<gene>
    <name evidence="8" type="ORF">Raf01_52150</name>
</gene>
<feature type="binding site" evidence="4">
    <location>
        <position position="15"/>
    </location>
    <ligand>
        <name>NAD(+)</name>
        <dbReference type="ChEBI" id="CHEBI:57540"/>
    </ligand>
</feature>
<keyword evidence="2" id="KW-0560">Oxidoreductase</keyword>
<dbReference type="InterPro" id="IPR020829">
    <property type="entry name" value="GlycerAld_3-P_DH_cat"/>
</dbReference>
<sequence length="332" mass="35210">MCRNRREIDVVAINDIAEPRAQAHLLRYDSVRGPLDADVAVDDGAIIVDHHSIASFRRPQAGDVPWGDLGVDVVLEATGRFFSADQARRHLDAGAGRVVVSTATVDPDVTILMGVNEADFDPARHRIISPACCTSSAAAPIIAALRQSLGLRGGMLTTVHAFDPTKSSLHDAPHWDLRMGRAATVNLIPARLKPGSIHALSSTFPELAGRIAGLHVRVPAIIGCVADLDLQVDRRTTAKEVNAALAAAAEGSLKGYLGYTEEEIVSSDIIGRTESCIVDAEFTTVVGNTVKVIGWYDNEWGFANRLADVIGLVGGHPTPGERPHALAVPAGP</sequence>
<evidence type="ECO:0000256" key="6">
    <source>
        <dbReference type="RuleBase" id="RU000397"/>
    </source>
</evidence>
<evidence type="ECO:0000256" key="3">
    <source>
        <dbReference type="PIRSR" id="PIRSR000149-1"/>
    </source>
</evidence>
<dbReference type="Pfam" id="PF02800">
    <property type="entry name" value="Gp_dh_C"/>
    <property type="match status" value="1"/>
</dbReference>
<dbReference type="PRINTS" id="PR00078">
    <property type="entry name" value="G3PDHDRGNASE"/>
</dbReference>
<keyword evidence="4" id="KW-0547">Nucleotide-binding</keyword>
<comment type="similarity">
    <text evidence="1 6">Belongs to the glyceraldehyde-3-phosphate dehydrogenase family.</text>
</comment>
<evidence type="ECO:0000313" key="9">
    <source>
        <dbReference type="Proteomes" id="UP000642748"/>
    </source>
</evidence>
<dbReference type="GO" id="GO:0016620">
    <property type="term" value="F:oxidoreductase activity, acting on the aldehyde or oxo group of donors, NAD or NADP as acceptor"/>
    <property type="evidence" value="ECO:0007669"/>
    <property type="project" value="InterPro"/>
</dbReference>
<dbReference type="InterPro" id="IPR036291">
    <property type="entry name" value="NAD(P)-bd_dom_sf"/>
</dbReference>
<feature type="binding site" evidence="4">
    <location>
        <position position="298"/>
    </location>
    <ligand>
        <name>NAD(+)</name>
        <dbReference type="ChEBI" id="CHEBI:57540"/>
    </ligand>
</feature>
<dbReference type="SMART" id="SM00846">
    <property type="entry name" value="Gp_dh_N"/>
    <property type="match status" value="1"/>
</dbReference>
<evidence type="ECO:0000256" key="4">
    <source>
        <dbReference type="PIRSR" id="PIRSR000149-3"/>
    </source>
</evidence>
<dbReference type="PIRSF" id="PIRSF000149">
    <property type="entry name" value="GAP_DH"/>
    <property type="match status" value="1"/>
</dbReference>
<feature type="binding site" evidence="4">
    <location>
        <position position="101"/>
    </location>
    <ligand>
        <name>NAD(+)</name>
        <dbReference type="ChEBI" id="CHEBI:57540"/>
    </ligand>
</feature>
<proteinExistence type="inferred from homology"/>
<dbReference type="Gene3D" id="3.30.360.10">
    <property type="entry name" value="Dihydrodipicolinate Reductase, domain 2"/>
    <property type="match status" value="1"/>
</dbReference>
<dbReference type="Gene3D" id="3.40.50.720">
    <property type="entry name" value="NAD(P)-binding Rossmann-like Domain"/>
    <property type="match status" value="1"/>
</dbReference>
<feature type="site" description="Activates thiol group during catalysis" evidence="5">
    <location>
        <position position="160"/>
    </location>
</feature>
<dbReference type="EMBL" id="BONZ01000049">
    <property type="protein sequence ID" value="GIH17043.1"/>
    <property type="molecule type" value="Genomic_DNA"/>
</dbReference>
<dbReference type="SUPFAM" id="SSF55347">
    <property type="entry name" value="Glyceraldehyde-3-phosphate dehydrogenase-like, C-terminal domain"/>
    <property type="match status" value="1"/>
</dbReference>
<feature type="domain" description="Glyceraldehyde 3-phosphate dehydrogenase NAD(P) binding" evidence="7">
    <location>
        <begin position="1"/>
        <end position="133"/>
    </location>
</feature>
<dbReference type="AlphaFoldDB" id="A0A8J3QUH6"/>
<dbReference type="SUPFAM" id="SSF51735">
    <property type="entry name" value="NAD(P)-binding Rossmann-fold domains"/>
    <property type="match status" value="1"/>
</dbReference>
<evidence type="ECO:0000259" key="7">
    <source>
        <dbReference type="SMART" id="SM00846"/>
    </source>
</evidence>
<evidence type="ECO:0000256" key="2">
    <source>
        <dbReference type="ARBA" id="ARBA00023002"/>
    </source>
</evidence>